<gene>
    <name evidence="1" type="ORF">Ctaglu_42190</name>
</gene>
<comment type="caution">
    <text evidence="1">The sequence shown here is derived from an EMBL/GenBank/DDBJ whole genome shotgun (WGS) entry which is preliminary data.</text>
</comment>
<evidence type="ECO:0000313" key="1">
    <source>
        <dbReference type="EMBL" id="GCD12596.1"/>
    </source>
</evidence>
<name>A0A401USW2_9CLOT</name>
<reference evidence="1 2" key="1">
    <citation type="submission" date="2018-11" db="EMBL/GenBank/DDBJ databases">
        <title>Genome sequencing and assembly of Clostridium tagluense strain A121.</title>
        <authorList>
            <person name="Murakami T."/>
            <person name="Segawa T."/>
            <person name="Shcherbakova V.A."/>
            <person name="Mori H."/>
            <person name="Yoshimura Y."/>
        </authorList>
    </citation>
    <scope>NUCLEOTIDE SEQUENCE [LARGE SCALE GENOMIC DNA]</scope>
    <source>
        <strain evidence="1 2">A121</strain>
    </source>
</reference>
<sequence length="67" mass="8023">MNIAKYCHDKKMSKEEYNNFKENIKTLALAIKTPLQYRNGIYYSTGELFTYNTNEDIKHFLIQELKL</sequence>
<evidence type="ECO:0000313" key="2">
    <source>
        <dbReference type="Proteomes" id="UP000287872"/>
    </source>
</evidence>
<protein>
    <submittedName>
        <fullName evidence="1">Uncharacterized protein</fullName>
    </submittedName>
</protein>
<dbReference type="Proteomes" id="UP000287872">
    <property type="component" value="Unassembled WGS sequence"/>
</dbReference>
<proteinExistence type="predicted"/>
<accession>A0A401USW2</accession>
<dbReference type="EMBL" id="BHYK01000037">
    <property type="protein sequence ID" value="GCD12596.1"/>
    <property type="molecule type" value="Genomic_DNA"/>
</dbReference>
<keyword evidence="2" id="KW-1185">Reference proteome</keyword>
<organism evidence="1 2">
    <name type="scientific">Clostridium tagluense</name>
    <dbReference type="NCBI Taxonomy" id="360422"/>
    <lineage>
        <taxon>Bacteria</taxon>
        <taxon>Bacillati</taxon>
        <taxon>Bacillota</taxon>
        <taxon>Clostridia</taxon>
        <taxon>Eubacteriales</taxon>
        <taxon>Clostridiaceae</taxon>
        <taxon>Clostridium</taxon>
    </lineage>
</organism>
<dbReference type="AlphaFoldDB" id="A0A401USW2"/>
<dbReference type="RefSeq" id="WP_125005415.1">
    <property type="nucleotide sequence ID" value="NZ_BHYK01000037.1"/>
</dbReference>